<dbReference type="Proteomes" id="UP000198406">
    <property type="component" value="Unassembled WGS sequence"/>
</dbReference>
<reference evidence="1 2" key="1">
    <citation type="journal article" date="2015" name="Plant Cell">
        <title>Oil accumulation by the oleaginous diatom Fistulifera solaris as revealed by the genome and transcriptome.</title>
        <authorList>
            <person name="Tanaka T."/>
            <person name="Maeda Y."/>
            <person name="Veluchamy A."/>
            <person name="Tanaka M."/>
            <person name="Abida H."/>
            <person name="Marechal E."/>
            <person name="Bowler C."/>
            <person name="Muto M."/>
            <person name="Sunaga Y."/>
            <person name="Tanaka M."/>
            <person name="Yoshino T."/>
            <person name="Taniguchi T."/>
            <person name="Fukuda Y."/>
            <person name="Nemoto M."/>
            <person name="Matsumoto M."/>
            <person name="Wong P.S."/>
            <person name="Aburatani S."/>
            <person name="Fujibuchi W."/>
        </authorList>
    </citation>
    <scope>NUCLEOTIDE SEQUENCE [LARGE SCALE GENOMIC DNA]</scope>
    <source>
        <strain evidence="1 2">JPCC DA0580</strain>
    </source>
</reference>
<dbReference type="Pfam" id="PF13516">
    <property type="entry name" value="LRR_6"/>
    <property type="match status" value="1"/>
</dbReference>
<evidence type="ECO:0000313" key="2">
    <source>
        <dbReference type="Proteomes" id="UP000198406"/>
    </source>
</evidence>
<proteinExistence type="predicted"/>
<keyword evidence="2" id="KW-1185">Reference proteome</keyword>
<dbReference type="InterPro" id="IPR001611">
    <property type="entry name" value="Leu-rich_rpt"/>
</dbReference>
<dbReference type="AlphaFoldDB" id="A0A1Z5JMH8"/>
<comment type="caution">
    <text evidence="1">The sequence shown here is derived from an EMBL/GenBank/DDBJ whole genome shotgun (WGS) entry which is preliminary data.</text>
</comment>
<dbReference type="PANTHER" id="PTHR47679:SF2">
    <property type="entry name" value="C-TERMINAL OF ROC (COR) DOMAIN-CONTAINING PROTEIN"/>
    <property type="match status" value="1"/>
</dbReference>
<evidence type="ECO:0000313" key="1">
    <source>
        <dbReference type="EMBL" id="GAX15179.1"/>
    </source>
</evidence>
<dbReference type="PANTHER" id="PTHR47679">
    <property type="entry name" value="PROTEIN TORNADO 1"/>
    <property type="match status" value="1"/>
</dbReference>
<dbReference type="InterPro" id="IPR032675">
    <property type="entry name" value="LRR_dom_sf"/>
</dbReference>
<organism evidence="1 2">
    <name type="scientific">Fistulifera solaris</name>
    <name type="common">Oleaginous diatom</name>
    <dbReference type="NCBI Taxonomy" id="1519565"/>
    <lineage>
        <taxon>Eukaryota</taxon>
        <taxon>Sar</taxon>
        <taxon>Stramenopiles</taxon>
        <taxon>Ochrophyta</taxon>
        <taxon>Bacillariophyta</taxon>
        <taxon>Bacillariophyceae</taxon>
        <taxon>Bacillariophycidae</taxon>
        <taxon>Naviculales</taxon>
        <taxon>Naviculaceae</taxon>
        <taxon>Fistulifera</taxon>
    </lineage>
</organism>
<dbReference type="SMART" id="SM00368">
    <property type="entry name" value="LRR_RI"/>
    <property type="match status" value="3"/>
</dbReference>
<dbReference type="EMBL" id="BDSP01000087">
    <property type="protein sequence ID" value="GAX15179.1"/>
    <property type="molecule type" value="Genomic_DNA"/>
</dbReference>
<name>A0A1Z5JMH8_FISSO</name>
<dbReference type="OrthoDB" id="42132at2759"/>
<dbReference type="InParanoid" id="A0A1Z5JMH8"/>
<dbReference type="SUPFAM" id="SSF52047">
    <property type="entry name" value="RNI-like"/>
    <property type="match status" value="1"/>
</dbReference>
<protein>
    <submittedName>
        <fullName evidence="1">Uncharacterized protein</fullName>
    </submittedName>
</protein>
<gene>
    <name evidence="1" type="ORF">FisN_12Lh119</name>
</gene>
<dbReference type="Gene3D" id="3.80.10.10">
    <property type="entry name" value="Ribonuclease Inhibitor"/>
    <property type="match status" value="2"/>
</dbReference>
<sequence>MMNYCFWYGESKPSDLEWLGTAIRLLKENEWDGQTTLYFDGRSWGERLREEAAISLLQALQTNSSVKSLYLRQADLDVKAETALHQVFENNKHLERIVLRNIETTAGILPIPEGLFQNPSLKELEVTKGFLGSASLAALSASLLSNSMNHLSLDNVVLDGCLNAFANGIEKSESLRHFSLKNMRLSQTETGLLLEAIGKNQSIRSLSLENLNLGTPQIDLIVTMFTTNCHLEKVSLRRNIIDGDAAASLFRDVSTFNPSLRSLLLSGNPLGDEGARAITTFLKCNTSLETLCLVDCRLGKVGCRTIAEGLKAMQGIRQLYLDSNEIKSSASPILDNLQNGNYSLTEISQRSLTSTNTRQKDDDSKQTAIWLQIEMYLRWNKLGRKVLRGQRLDLLLSYVLNRVNSDPDLIFSFLKESSAIISR</sequence>
<accession>A0A1Z5JMH8</accession>